<accession>S4N2G1</accession>
<keyword evidence="2" id="KW-1185">Reference proteome</keyword>
<dbReference type="AlphaFoldDB" id="S4N2G1"/>
<reference evidence="1 2" key="1">
    <citation type="submission" date="2013-02" db="EMBL/GenBank/DDBJ databases">
        <title>Draft Genome Sequence of Streptomyces afghaniensis, Which Produces Compounds of the Julimycin B-Complex.</title>
        <authorList>
            <person name="Gruening B.A."/>
            <person name="Praeg A."/>
            <person name="Erxleben A."/>
            <person name="Guenther S."/>
            <person name="Fiedler H.-P."/>
            <person name="Goodfellow M."/>
            <person name="Mueller M."/>
        </authorList>
    </citation>
    <scope>NUCLEOTIDE SEQUENCE [LARGE SCALE GENOMIC DNA]</scope>
    <source>
        <strain evidence="1 2">772</strain>
    </source>
</reference>
<gene>
    <name evidence="1" type="ORF">STAFG_1695</name>
</gene>
<proteinExistence type="predicted"/>
<dbReference type="HOGENOM" id="CLU_3367507_0_0_11"/>
<evidence type="ECO:0000313" key="2">
    <source>
        <dbReference type="Proteomes" id="UP000015001"/>
    </source>
</evidence>
<name>S4N2G1_9ACTN</name>
<organism evidence="1 2">
    <name type="scientific">Streptomyces afghaniensis 772</name>
    <dbReference type="NCBI Taxonomy" id="1283301"/>
    <lineage>
        <taxon>Bacteria</taxon>
        <taxon>Bacillati</taxon>
        <taxon>Actinomycetota</taxon>
        <taxon>Actinomycetes</taxon>
        <taxon>Kitasatosporales</taxon>
        <taxon>Streptomycetaceae</taxon>
        <taxon>Streptomyces</taxon>
    </lineage>
</organism>
<sequence length="35" mass="4067">MVGVRLRWGFIRSANAVYDMPEGRPVWKLLPVRVP</sequence>
<dbReference type="Proteomes" id="UP000015001">
    <property type="component" value="Unassembled WGS sequence"/>
</dbReference>
<protein>
    <submittedName>
        <fullName evidence="1">Uncharacterized protein</fullName>
    </submittedName>
</protein>
<evidence type="ECO:0000313" key="1">
    <source>
        <dbReference type="EMBL" id="EPJ41267.1"/>
    </source>
</evidence>
<comment type="caution">
    <text evidence="1">The sequence shown here is derived from an EMBL/GenBank/DDBJ whole genome shotgun (WGS) entry which is preliminary data.</text>
</comment>
<dbReference type="EMBL" id="AOPY01001328">
    <property type="protein sequence ID" value="EPJ41267.1"/>
    <property type="molecule type" value="Genomic_DNA"/>
</dbReference>